<keyword evidence="5 6" id="KW-0472">Membrane</keyword>
<dbReference type="AlphaFoldDB" id="A0AAD4N2Y7"/>
<evidence type="ECO:0000256" key="6">
    <source>
        <dbReference type="SAM" id="Phobius"/>
    </source>
</evidence>
<feature type="transmembrane region" description="Helical" evidence="6">
    <location>
        <begin position="260"/>
        <end position="280"/>
    </location>
</feature>
<evidence type="ECO:0000256" key="5">
    <source>
        <dbReference type="ARBA" id="ARBA00023136"/>
    </source>
</evidence>
<evidence type="ECO:0000256" key="2">
    <source>
        <dbReference type="ARBA" id="ARBA00007558"/>
    </source>
</evidence>
<organism evidence="8 9">
    <name type="scientific">Ditylenchus destructor</name>
    <dbReference type="NCBI Taxonomy" id="166010"/>
    <lineage>
        <taxon>Eukaryota</taxon>
        <taxon>Metazoa</taxon>
        <taxon>Ecdysozoa</taxon>
        <taxon>Nematoda</taxon>
        <taxon>Chromadorea</taxon>
        <taxon>Rhabditida</taxon>
        <taxon>Tylenchina</taxon>
        <taxon>Tylenchomorpha</taxon>
        <taxon>Sphaerularioidea</taxon>
        <taxon>Anguinidae</taxon>
        <taxon>Anguininae</taxon>
        <taxon>Ditylenchus</taxon>
    </lineage>
</organism>
<dbReference type="Pfam" id="PF04884">
    <property type="entry name" value="UVB_sens_prot"/>
    <property type="match status" value="1"/>
</dbReference>
<comment type="subcellular location">
    <subcellularLocation>
        <location evidence="1">Membrane</location>
    </subcellularLocation>
</comment>
<keyword evidence="3 6" id="KW-0812">Transmembrane</keyword>
<accession>A0AAD4N2Y7</accession>
<evidence type="ECO:0000256" key="3">
    <source>
        <dbReference type="ARBA" id="ARBA00022692"/>
    </source>
</evidence>
<feature type="domain" description="Protein root UVB sensitive/RUS" evidence="7">
    <location>
        <begin position="69"/>
        <end position="303"/>
    </location>
</feature>
<sequence length="439" mass="48742">MLGNDEITVEEYNGIPVRRYDHSPQFYNSEEICETFGEYSSSLTELLPSCPYTSSNTSKLNITEFFKRFKGLFNEVFLPQGYPHTVTADYVQYQIWDTAQAFASSLTGSLATSAVLKGVGVGSGSASVLAASITWLLKDGTGMVGRIIFAWAKGTRLDSECKKWRLVADVLNDIAFFVDLLAPHFSAALFAPCACVSSLLRSIVGVSGGATRTAIVRHQARRDNLADVAAKDGSQETLVNVISLCVSLILLPLVDGKPVIIWALFIIFTIAHLFSNYRAVCSLQLDTLNQARFILCVRKFVTTGQVLSIIECNKMEPLIGQKCPARSFGCELRSIPRTSPNTVGHREPHGKWLYAFDKRRLKGWAAFSAGVTQEDIFSGIFQLEYFVANKFQTLPADFISQKENLFRDAMTLAGWQLHTHQLAVDEWRYRLASDKAKNV</sequence>
<dbReference type="PANTHER" id="PTHR12770:SF31">
    <property type="entry name" value="RUS FAMILY MEMBER 1"/>
    <property type="match status" value="1"/>
</dbReference>
<name>A0AAD4N2Y7_9BILA</name>
<evidence type="ECO:0000256" key="4">
    <source>
        <dbReference type="ARBA" id="ARBA00022989"/>
    </source>
</evidence>
<reference evidence="8" key="1">
    <citation type="submission" date="2022-01" db="EMBL/GenBank/DDBJ databases">
        <title>Genome Sequence Resource for Two Populations of Ditylenchus destructor, the Migratory Endoparasitic Phytonematode.</title>
        <authorList>
            <person name="Zhang H."/>
            <person name="Lin R."/>
            <person name="Xie B."/>
        </authorList>
    </citation>
    <scope>NUCLEOTIDE SEQUENCE</scope>
    <source>
        <strain evidence="8">BazhouSP</strain>
    </source>
</reference>
<proteinExistence type="inferred from homology"/>
<comment type="caution">
    <text evidence="8">The sequence shown here is derived from an EMBL/GenBank/DDBJ whole genome shotgun (WGS) entry which is preliminary data.</text>
</comment>
<keyword evidence="4 6" id="KW-1133">Transmembrane helix</keyword>
<dbReference type="InterPro" id="IPR006968">
    <property type="entry name" value="RUS_fam"/>
</dbReference>
<dbReference type="EMBL" id="JAKKPZ010000020">
    <property type="protein sequence ID" value="KAI1711956.1"/>
    <property type="molecule type" value="Genomic_DNA"/>
</dbReference>
<dbReference type="PANTHER" id="PTHR12770">
    <property type="entry name" value="RUS1 FAMILY PROTEIN C16ORF58"/>
    <property type="match status" value="1"/>
</dbReference>
<evidence type="ECO:0000259" key="7">
    <source>
        <dbReference type="Pfam" id="PF04884"/>
    </source>
</evidence>
<protein>
    <submittedName>
        <fullName evidence="8">Vitamin b6 photo-protection and homoeostasis domain-containing protein</fullName>
    </submittedName>
</protein>
<keyword evidence="9" id="KW-1185">Reference proteome</keyword>
<evidence type="ECO:0000313" key="9">
    <source>
        <dbReference type="Proteomes" id="UP001201812"/>
    </source>
</evidence>
<dbReference type="GO" id="GO:0016020">
    <property type="term" value="C:membrane"/>
    <property type="evidence" value="ECO:0007669"/>
    <property type="project" value="UniProtKB-SubCell"/>
</dbReference>
<dbReference type="Proteomes" id="UP001201812">
    <property type="component" value="Unassembled WGS sequence"/>
</dbReference>
<evidence type="ECO:0000313" key="8">
    <source>
        <dbReference type="EMBL" id="KAI1711956.1"/>
    </source>
</evidence>
<comment type="similarity">
    <text evidence="2">Belongs to the RUS1 family.</text>
</comment>
<gene>
    <name evidence="8" type="ORF">DdX_09917</name>
</gene>
<evidence type="ECO:0000256" key="1">
    <source>
        <dbReference type="ARBA" id="ARBA00004370"/>
    </source>
</evidence>
<dbReference type="InterPro" id="IPR054549">
    <property type="entry name" value="UVB_sens_RUS_dom"/>
</dbReference>